<gene>
    <name evidence="2" type="primary">uvrC_2</name>
    <name evidence="2" type="ORF">ENSA7_61800</name>
</gene>
<dbReference type="InterPro" id="IPR050066">
    <property type="entry name" value="UvrABC_protein_C"/>
</dbReference>
<dbReference type="PROSITE" id="PS50164">
    <property type="entry name" value="GIY_YIG"/>
    <property type="match status" value="1"/>
</dbReference>
<dbReference type="RefSeq" id="WP_181234286.1">
    <property type="nucleotide sequence ID" value="NZ_PVNL01000119.1"/>
</dbReference>
<dbReference type="GO" id="GO:0009380">
    <property type="term" value="C:excinuclease repair complex"/>
    <property type="evidence" value="ECO:0007669"/>
    <property type="project" value="TreeGrafter"/>
</dbReference>
<dbReference type="PANTHER" id="PTHR30562">
    <property type="entry name" value="UVRC/OXIDOREDUCTASE"/>
    <property type="match status" value="1"/>
</dbReference>
<dbReference type="Pfam" id="PF01541">
    <property type="entry name" value="GIY-YIG"/>
    <property type="match status" value="1"/>
</dbReference>
<dbReference type="InterPro" id="IPR000305">
    <property type="entry name" value="GIY-YIG_endonuc"/>
</dbReference>
<dbReference type="SMART" id="SM00465">
    <property type="entry name" value="GIYc"/>
    <property type="match status" value="1"/>
</dbReference>
<proteinExistence type="predicted"/>
<comment type="caution">
    <text evidence="2">The sequence shown here is derived from an EMBL/GenBank/DDBJ whole genome shotgun (WGS) entry which is preliminary data.</text>
</comment>
<protein>
    <submittedName>
        <fullName evidence="2">UvrABC system protein C</fullName>
    </submittedName>
</protein>
<accession>A0A2S9Y4D7</accession>
<dbReference type="EMBL" id="PVNL01000119">
    <property type="protein sequence ID" value="PRP99963.1"/>
    <property type="molecule type" value="Genomic_DNA"/>
</dbReference>
<dbReference type="InterPro" id="IPR047296">
    <property type="entry name" value="GIY-YIG_UvrC_Cho"/>
</dbReference>
<dbReference type="GO" id="GO:0006289">
    <property type="term" value="P:nucleotide-excision repair"/>
    <property type="evidence" value="ECO:0007669"/>
    <property type="project" value="InterPro"/>
</dbReference>
<evidence type="ECO:0000313" key="3">
    <source>
        <dbReference type="Proteomes" id="UP000238823"/>
    </source>
</evidence>
<sequence>MRERFDKKFGGDFLAQIPSAPGVYRMYDRAGALIYVGKAKDLRKRLSQYRNAGPERSRKKMRALVRSATRIVVEQHESELDACLAEIRLIQAHRPKRNVEFAYEFLYPFIGVAADGSLLRWCLTTVPEQFEGYELHGAYRSRDVTGTAFFAMMRLFGYLGHAQPRRTLGADADKDYSYVFEFRQLPAQTRAGWTQLLRGASDDALADTAVALLDKVKARSQSSEVEADLLAVDTFYREQARPLRLMADAANHVAWPVAAAARDPLQAMWRLREAQSEAQVSA</sequence>
<name>A0A2S9Y4D7_9BACT</name>
<feature type="domain" description="GIY-YIG" evidence="1">
    <location>
        <begin position="19"/>
        <end position="99"/>
    </location>
</feature>
<dbReference type="PANTHER" id="PTHR30562:SF1">
    <property type="entry name" value="UVRABC SYSTEM PROTEIN C"/>
    <property type="match status" value="1"/>
</dbReference>
<reference evidence="2 3" key="1">
    <citation type="submission" date="2018-03" db="EMBL/GenBank/DDBJ databases">
        <title>Draft Genome Sequences of the Obligatory Marine Myxobacteria Enhygromyxa salina SWB007.</title>
        <authorList>
            <person name="Poehlein A."/>
            <person name="Moghaddam J.A."/>
            <person name="Harms H."/>
            <person name="Alanjari M."/>
            <person name="Koenig G.M."/>
            <person name="Daniel R."/>
            <person name="Schaeberle T.F."/>
        </authorList>
    </citation>
    <scope>NUCLEOTIDE SEQUENCE [LARGE SCALE GENOMIC DNA]</scope>
    <source>
        <strain evidence="2 3">SWB007</strain>
    </source>
</reference>
<dbReference type="InterPro" id="IPR035901">
    <property type="entry name" value="GIY-YIG_endonuc_sf"/>
</dbReference>
<dbReference type="SUPFAM" id="SSF82771">
    <property type="entry name" value="GIY-YIG endonuclease"/>
    <property type="match status" value="1"/>
</dbReference>
<organism evidence="2 3">
    <name type="scientific">Enhygromyxa salina</name>
    <dbReference type="NCBI Taxonomy" id="215803"/>
    <lineage>
        <taxon>Bacteria</taxon>
        <taxon>Pseudomonadati</taxon>
        <taxon>Myxococcota</taxon>
        <taxon>Polyangia</taxon>
        <taxon>Nannocystales</taxon>
        <taxon>Nannocystaceae</taxon>
        <taxon>Enhygromyxa</taxon>
    </lineage>
</organism>
<dbReference type="Proteomes" id="UP000238823">
    <property type="component" value="Unassembled WGS sequence"/>
</dbReference>
<dbReference type="AlphaFoldDB" id="A0A2S9Y4D7"/>
<evidence type="ECO:0000313" key="2">
    <source>
        <dbReference type="EMBL" id="PRP99963.1"/>
    </source>
</evidence>
<dbReference type="CDD" id="cd10434">
    <property type="entry name" value="GIY-YIG_UvrC_Cho"/>
    <property type="match status" value="1"/>
</dbReference>
<evidence type="ECO:0000259" key="1">
    <source>
        <dbReference type="PROSITE" id="PS50164"/>
    </source>
</evidence>
<dbReference type="Gene3D" id="3.40.1440.10">
    <property type="entry name" value="GIY-YIG endonuclease"/>
    <property type="match status" value="1"/>
</dbReference>